<dbReference type="EMBL" id="AMXF01000035">
    <property type="protein sequence ID" value="ENO97723.1"/>
    <property type="molecule type" value="Genomic_DNA"/>
</dbReference>
<dbReference type="RefSeq" id="WP_004359558.1">
    <property type="nucleotide sequence ID" value="NZ_AMXF01000035.1"/>
</dbReference>
<proteinExistence type="predicted"/>
<gene>
    <name evidence="1" type="ORF">C667_07481</name>
</gene>
<sequence>MSKTAFPLRIQESERDRGRRLAEELGVSENRLYAELIHDGLLIREQMLYMTKLRSLAATTARADAIAVLDRAADDPAADRSILTLSRPRGR</sequence>
<name>N6ZTP1_9RHOO</name>
<comment type="caution">
    <text evidence="1">The sequence shown here is derived from an EMBL/GenBank/DDBJ whole genome shotgun (WGS) entry which is preliminary data.</text>
</comment>
<keyword evidence="2" id="KW-1185">Reference proteome</keyword>
<dbReference type="Proteomes" id="UP000013047">
    <property type="component" value="Unassembled WGS sequence"/>
</dbReference>
<dbReference type="OrthoDB" id="9890409at2"/>
<accession>N6ZTP1</accession>
<reference evidence="1 2" key="1">
    <citation type="submission" date="2012-09" db="EMBL/GenBank/DDBJ databases">
        <title>Draft Genome Sequences of 6 Strains from Genus Thauera.</title>
        <authorList>
            <person name="Liu B."/>
            <person name="Shapleigh J.P."/>
            <person name="Frostegard A.H."/>
        </authorList>
    </citation>
    <scope>NUCLEOTIDE SEQUENCE [LARGE SCALE GENOMIC DNA]</scope>
    <source>
        <strain evidence="1 2">B4P</strain>
    </source>
</reference>
<organism evidence="1 2">
    <name type="scientific">Thauera phenylacetica B4P</name>
    <dbReference type="NCBI Taxonomy" id="1234382"/>
    <lineage>
        <taxon>Bacteria</taxon>
        <taxon>Pseudomonadati</taxon>
        <taxon>Pseudomonadota</taxon>
        <taxon>Betaproteobacteria</taxon>
        <taxon>Rhodocyclales</taxon>
        <taxon>Zoogloeaceae</taxon>
        <taxon>Thauera</taxon>
    </lineage>
</organism>
<dbReference type="AlphaFoldDB" id="N6ZTP1"/>
<evidence type="ECO:0000313" key="2">
    <source>
        <dbReference type="Proteomes" id="UP000013047"/>
    </source>
</evidence>
<protein>
    <submittedName>
        <fullName evidence="1">Uncharacterized protein</fullName>
    </submittedName>
</protein>
<evidence type="ECO:0000313" key="1">
    <source>
        <dbReference type="EMBL" id="ENO97723.1"/>
    </source>
</evidence>